<dbReference type="Proteomes" id="UP000617340">
    <property type="component" value="Unassembled WGS sequence"/>
</dbReference>
<feature type="compositionally biased region" description="Polar residues" evidence="1">
    <location>
        <begin position="76"/>
        <end position="85"/>
    </location>
</feature>
<gene>
    <name evidence="2" type="ORF">HZH68_012483</name>
</gene>
<sequence>MYHHELCWYWYWYWSVAGSSVDGCGGGGGGGGGGIDGGGGGRLSSKSEKEEEESCLDYIGKGDKRESEKERYSMRAPQQVTLSPF</sequence>
<feature type="compositionally biased region" description="Gly residues" evidence="1">
    <location>
        <begin position="25"/>
        <end position="42"/>
    </location>
</feature>
<name>A0A834JJ68_VESGE</name>
<evidence type="ECO:0000313" key="3">
    <source>
        <dbReference type="Proteomes" id="UP000617340"/>
    </source>
</evidence>
<organism evidence="2 3">
    <name type="scientific">Vespula germanica</name>
    <name type="common">German yellow jacket</name>
    <name type="synonym">Paravespula germanica</name>
    <dbReference type="NCBI Taxonomy" id="30212"/>
    <lineage>
        <taxon>Eukaryota</taxon>
        <taxon>Metazoa</taxon>
        <taxon>Ecdysozoa</taxon>
        <taxon>Arthropoda</taxon>
        <taxon>Hexapoda</taxon>
        <taxon>Insecta</taxon>
        <taxon>Pterygota</taxon>
        <taxon>Neoptera</taxon>
        <taxon>Endopterygota</taxon>
        <taxon>Hymenoptera</taxon>
        <taxon>Apocrita</taxon>
        <taxon>Aculeata</taxon>
        <taxon>Vespoidea</taxon>
        <taxon>Vespidae</taxon>
        <taxon>Vespinae</taxon>
        <taxon>Vespula</taxon>
    </lineage>
</organism>
<feature type="compositionally biased region" description="Basic and acidic residues" evidence="1">
    <location>
        <begin position="60"/>
        <end position="73"/>
    </location>
</feature>
<dbReference type="EMBL" id="JACSDZ010000013">
    <property type="protein sequence ID" value="KAF7388541.1"/>
    <property type="molecule type" value="Genomic_DNA"/>
</dbReference>
<evidence type="ECO:0000313" key="2">
    <source>
        <dbReference type="EMBL" id="KAF7388541.1"/>
    </source>
</evidence>
<protein>
    <submittedName>
        <fullName evidence="2">Uncharacterized protein</fullName>
    </submittedName>
</protein>
<evidence type="ECO:0000256" key="1">
    <source>
        <dbReference type="SAM" id="MobiDB-lite"/>
    </source>
</evidence>
<keyword evidence="3" id="KW-1185">Reference proteome</keyword>
<reference evidence="2" key="1">
    <citation type="journal article" date="2020" name="G3 (Bethesda)">
        <title>High-Quality Assemblies for Three Invasive Social Wasps from the &lt;i&gt;Vespula&lt;/i&gt; Genus.</title>
        <authorList>
            <person name="Harrop T.W.R."/>
            <person name="Guhlin J."/>
            <person name="McLaughlin G.M."/>
            <person name="Permina E."/>
            <person name="Stockwell P."/>
            <person name="Gilligan J."/>
            <person name="Le Lec M.F."/>
            <person name="Gruber M.A.M."/>
            <person name="Quinn O."/>
            <person name="Lovegrove M."/>
            <person name="Duncan E.J."/>
            <person name="Remnant E.J."/>
            <person name="Van Eeckhoven J."/>
            <person name="Graham B."/>
            <person name="Knapp R.A."/>
            <person name="Langford K.W."/>
            <person name="Kronenberg Z."/>
            <person name="Press M.O."/>
            <person name="Eacker S.M."/>
            <person name="Wilson-Rankin E.E."/>
            <person name="Purcell J."/>
            <person name="Lester P.J."/>
            <person name="Dearden P.K."/>
        </authorList>
    </citation>
    <scope>NUCLEOTIDE SEQUENCE</scope>
    <source>
        <strain evidence="2">Linc-1</strain>
    </source>
</reference>
<proteinExistence type="predicted"/>
<accession>A0A834JJ68</accession>
<feature type="region of interest" description="Disordered" evidence="1">
    <location>
        <begin position="25"/>
        <end position="85"/>
    </location>
</feature>
<dbReference type="AlphaFoldDB" id="A0A834JJ68"/>
<comment type="caution">
    <text evidence="2">The sequence shown here is derived from an EMBL/GenBank/DDBJ whole genome shotgun (WGS) entry which is preliminary data.</text>
</comment>